<dbReference type="GO" id="GO:0003990">
    <property type="term" value="F:acetylcholinesterase activity"/>
    <property type="evidence" value="ECO:0007669"/>
    <property type="project" value="UniProtKB-EC"/>
</dbReference>
<dbReference type="InterPro" id="IPR019826">
    <property type="entry name" value="Carboxylesterase_B_AS"/>
</dbReference>
<dbReference type="PANTHER" id="PTHR43918">
    <property type="entry name" value="ACETYLCHOLINESTERASE"/>
    <property type="match status" value="1"/>
</dbReference>
<dbReference type="EC" id="3.1.1.-" evidence="9"/>
<keyword evidence="4" id="KW-0531">Neurotransmitter degradation</keyword>
<evidence type="ECO:0000313" key="11">
    <source>
        <dbReference type="EMBL" id="CAD7636635.1"/>
    </source>
</evidence>
<dbReference type="GO" id="GO:0006581">
    <property type="term" value="P:acetylcholine catabolic process"/>
    <property type="evidence" value="ECO:0007669"/>
    <property type="project" value="TreeGrafter"/>
</dbReference>
<dbReference type="SUPFAM" id="SSF53474">
    <property type="entry name" value="alpha/beta-Hydrolases"/>
    <property type="match status" value="1"/>
</dbReference>
<dbReference type="InterPro" id="IPR019819">
    <property type="entry name" value="Carboxylesterase_B_CS"/>
</dbReference>
<sequence>MVLFKTFIILLVMSVELSQSRSVGYKTSTGYLPNGDEDKLLVKTNKGYVRGTTLDTSTGKKVDAFLGIPYAKPPVGRNRFKHPKPIDPWTDILNVTSRPNSCYQLNDTTFGEDFAGSTIWNANTKLSEDCLYLSIWTPRPRPKNAAVMVWIYGGCFYSGSVSLDIYDGRILAAEQQIIVASINYRLANLGFLFFENSRTEAPGNAGIFDQIMALQWIKDNIHHFGGNPDNITLFGESAGATSISFHLISPLSRHLFSQAILQSGAPTVPWGLVSHKELTLRGLRLAEAVGCPHDPKNIDAVIECLRGTDPWELVEEIYLTREDFIKSVKELNPYVNKVGQEAIIFEYTDWLNPEDPIKNRDAVDKMVGDYHFTCHVNELASRYSAAGNDVYMYYFTHRTTHSPWPKWMGTIHGDEISYVFGEPLNPRLQFTPEERRLSERIMSYWANFAKTGNPSTTINGQWSHTYWPLHTPHGKEYLTLAVNSTEIGRGPRTKQCAFWQKYLPQLIKDTQSPPPPYEICTNNVLSNRLSNSLQILIATNIVVMGLVQLI</sequence>
<evidence type="ECO:0000256" key="9">
    <source>
        <dbReference type="RuleBase" id="RU361235"/>
    </source>
</evidence>
<evidence type="ECO:0000256" key="1">
    <source>
        <dbReference type="ARBA" id="ARBA00005964"/>
    </source>
</evidence>
<comment type="function">
    <text evidence="7">Rapidly hydrolyzes choline released into the synapse.</text>
</comment>
<keyword evidence="2" id="KW-0719">Serine esterase</keyword>
<dbReference type="InterPro" id="IPR050654">
    <property type="entry name" value="AChE-related_enzymes"/>
</dbReference>
<feature type="domain" description="Carboxylesterase type B" evidence="10">
    <location>
        <begin position="40"/>
        <end position="317"/>
    </location>
</feature>
<evidence type="ECO:0000256" key="7">
    <source>
        <dbReference type="ARBA" id="ARBA00037263"/>
    </source>
</evidence>
<accession>A0A7R9Q8N8</accession>
<reference evidence="11" key="1">
    <citation type="submission" date="2020-11" db="EMBL/GenBank/DDBJ databases">
        <authorList>
            <person name="Tran Van P."/>
        </authorList>
    </citation>
    <scope>NUCLEOTIDE SEQUENCE</scope>
</reference>
<evidence type="ECO:0000256" key="3">
    <source>
        <dbReference type="ARBA" id="ARBA00022801"/>
    </source>
</evidence>
<dbReference type="InterPro" id="IPR002018">
    <property type="entry name" value="CarbesteraseB"/>
</dbReference>
<keyword evidence="9" id="KW-0732">Signal</keyword>
<dbReference type="Proteomes" id="UP000728032">
    <property type="component" value="Unassembled WGS sequence"/>
</dbReference>
<comment type="catalytic activity">
    <reaction evidence="8">
        <text>acetylcholine + H2O = choline + acetate + H(+)</text>
        <dbReference type="Rhea" id="RHEA:17561"/>
        <dbReference type="ChEBI" id="CHEBI:15354"/>
        <dbReference type="ChEBI" id="CHEBI:15355"/>
        <dbReference type="ChEBI" id="CHEBI:15377"/>
        <dbReference type="ChEBI" id="CHEBI:15378"/>
        <dbReference type="ChEBI" id="CHEBI:30089"/>
        <dbReference type="EC" id="3.1.1.7"/>
    </reaction>
</comment>
<proteinExistence type="inferred from homology"/>
<keyword evidence="6" id="KW-0325">Glycoprotein</keyword>
<dbReference type="EMBL" id="CAJPVJ010000014">
    <property type="protein sequence ID" value="CAG2158026.1"/>
    <property type="molecule type" value="Genomic_DNA"/>
</dbReference>
<dbReference type="InterPro" id="IPR029058">
    <property type="entry name" value="AB_hydrolase_fold"/>
</dbReference>
<dbReference type="CDD" id="cd00312">
    <property type="entry name" value="Esterase_lipase"/>
    <property type="match status" value="1"/>
</dbReference>
<feature type="domain" description="Carboxylesterase type B" evidence="10">
    <location>
        <begin position="326"/>
        <end position="499"/>
    </location>
</feature>
<evidence type="ECO:0000256" key="8">
    <source>
        <dbReference type="ARBA" id="ARBA00048484"/>
    </source>
</evidence>
<keyword evidence="12" id="KW-1185">Reference proteome</keyword>
<organism evidence="11">
    <name type="scientific">Oppiella nova</name>
    <dbReference type="NCBI Taxonomy" id="334625"/>
    <lineage>
        <taxon>Eukaryota</taxon>
        <taxon>Metazoa</taxon>
        <taxon>Ecdysozoa</taxon>
        <taxon>Arthropoda</taxon>
        <taxon>Chelicerata</taxon>
        <taxon>Arachnida</taxon>
        <taxon>Acari</taxon>
        <taxon>Acariformes</taxon>
        <taxon>Sarcoptiformes</taxon>
        <taxon>Oribatida</taxon>
        <taxon>Brachypylina</taxon>
        <taxon>Oppioidea</taxon>
        <taxon>Oppiidae</taxon>
        <taxon>Oppiella</taxon>
    </lineage>
</organism>
<gene>
    <name evidence="11" type="ORF">ONB1V03_LOCUS318</name>
</gene>
<evidence type="ECO:0000259" key="10">
    <source>
        <dbReference type="Pfam" id="PF00135"/>
    </source>
</evidence>
<dbReference type="PROSITE" id="PS00941">
    <property type="entry name" value="CARBOXYLESTERASE_B_2"/>
    <property type="match status" value="1"/>
</dbReference>
<keyword evidence="5" id="KW-1015">Disulfide bond</keyword>
<evidence type="ECO:0000313" key="12">
    <source>
        <dbReference type="Proteomes" id="UP000728032"/>
    </source>
</evidence>
<dbReference type="AlphaFoldDB" id="A0A7R9Q8N8"/>
<dbReference type="GO" id="GO:0005615">
    <property type="term" value="C:extracellular space"/>
    <property type="evidence" value="ECO:0007669"/>
    <property type="project" value="TreeGrafter"/>
</dbReference>
<dbReference type="PANTHER" id="PTHR43918:SF12">
    <property type="entry name" value="ACETYLCHOLINESTERASE 1"/>
    <property type="match status" value="1"/>
</dbReference>
<evidence type="ECO:0000256" key="2">
    <source>
        <dbReference type="ARBA" id="ARBA00022487"/>
    </source>
</evidence>
<keyword evidence="3 9" id="KW-0378">Hydrolase</keyword>
<evidence type="ECO:0000256" key="4">
    <source>
        <dbReference type="ARBA" id="ARBA00022867"/>
    </source>
</evidence>
<evidence type="ECO:0000256" key="6">
    <source>
        <dbReference type="ARBA" id="ARBA00023180"/>
    </source>
</evidence>
<dbReference type="Pfam" id="PF00135">
    <property type="entry name" value="COesterase"/>
    <property type="match status" value="2"/>
</dbReference>
<name>A0A7R9Q8N8_9ACAR</name>
<dbReference type="InterPro" id="IPR000997">
    <property type="entry name" value="Cholinesterase"/>
</dbReference>
<dbReference type="OrthoDB" id="9000293at2759"/>
<dbReference type="Gene3D" id="3.40.50.1820">
    <property type="entry name" value="alpha/beta hydrolase"/>
    <property type="match status" value="2"/>
</dbReference>
<comment type="similarity">
    <text evidence="1 9">Belongs to the type-B carboxylesterase/lipase family.</text>
</comment>
<feature type="signal peptide" evidence="9">
    <location>
        <begin position="1"/>
        <end position="20"/>
    </location>
</feature>
<dbReference type="GO" id="GO:0019695">
    <property type="term" value="P:choline metabolic process"/>
    <property type="evidence" value="ECO:0007669"/>
    <property type="project" value="TreeGrafter"/>
</dbReference>
<dbReference type="PRINTS" id="PR00878">
    <property type="entry name" value="CHOLNESTRASE"/>
</dbReference>
<dbReference type="EMBL" id="OC914839">
    <property type="protein sequence ID" value="CAD7636635.1"/>
    <property type="molecule type" value="Genomic_DNA"/>
</dbReference>
<protein>
    <recommendedName>
        <fullName evidence="9">Carboxylic ester hydrolase</fullName>
        <ecNumber evidence="9">3.1.1.-</ecNumber>
    </recommendedName>
</protein>
<dbReference type="GO" id="GO:0005886">
    <property type="term" value="C:plasma membrane"/>
    <property type="evidence" value="ECO:0007669"/>
    <property type="project" value="TreeGrafter"/>
</dbReference>
<evidence type="ECO:0000256" key="5">
    <source>
        <dbReference type="ARBA" id="ARBA00023157"/>
    </source>
</evidence>
<feature type="chain" id="PRO_5035952827" description="Carboxylic ester hydrolase" evidence="9">
    <location>
        <begin position="21"/>
        <end position="550"/>
    </location>
</feature>
<dbReference type="PROSITE" id="PS00122">
    <property type="entry name" value="CARBOXYLESTERASE_B_1"/>
    <property type="match status" value="1"/>
</dbReference>